<name>A0A2S8R9E7_9FIRM</name>
<evidence type="ECO:0000313" key="9">
    <source>
        <dbReference type="EMBL" id="PQQ66421.1"/>
    </source>
</evidence>
<accession>A0A2S8R9E7</accession>
<dbReference type="PANTHER" id="PTHR30572:SF4">
    <property type="entry name" value="ABC TRANSPORTER PERMEASE YTRF"/>
    <property type="match status" value="1"/>
</dbReference>
<proteinExistence type="inferred from homology"/>
<dbReference type="OrthoDB" id="9793166at2"/>
<feature type="transmembrane region" description="Helical" evidence="7">
    <location>
        <begin position="338"/>
        <end position="363"/>
    </location>
</feature>
<evidence type="ECO:0000256" key="2">
    <source>
        <dbReference type="ARBA" id="ARBA00022475"/>
    </source>
</evidence>
<keyword evidence="3 7" id="KW-0812">Transmembrane</keyword>
<dbReference type="Pfam" id="PF02687">
    <property type="entry name" value="FtsX"/>
    <property type="match status" value="2"/>
</dbReference>
<organism evidence="9 10">
    <name type="scientific">Acetivibrio saccincola</name>
    <dbReference type="NCBI Taxonomy" id="1677857"/>
    <lineage>
        <taxon>Bacteria</taxon>
        <taxon>Bacillati</taxon>
        <taxon>Bacillota</taxon>
        <taxon>Clostridia</taxon>
        <taxon>Eubacteriales</taxon>
        <taxon>Oscillospiraceae</taxon>
        <taxon>Acetivibrio</taxon>
    </lineage>
</organism>
<reference evidence="9 10" key="1">
    <citation type="journal article" date="2018" name="Syst. Appl. Microbiol.">
        <title>Characterization and high-quality draft genome sequence of Herbivorax saccincola A7, an anaerobic, alkaliphilic, thermophilic, cellulolytic, and xylanolytic bacterium.</title>
        <authorList>
            <person name="Aikawa S."/>
            <person name="Baramee S."/>
            <person name="Sermsathanaswadi J."/>
            <person name="Thianheng P."/>
            <person name="Tachaapaikoon C."/>
            <person name="Shikata A."/>
            <person name="Waeonukul R."/>
            <person name="Pason P."/>
            <person name="Ratanakhanokchai K."/>
            <person name="Kosugi A."/>
        </authorList>
    </citation>
    <scope>NUCLEOTIDE SEQUENCE [LARGE SCALE GENOMIC DNA]</scope>
    <source>
        <strain evidence="9 10">A7</strain>
    </source>
</reference>
<feature type="transmembrane region" description="Helical" evidence="7">
    <location>
        <begin position="851"/>
        <end position="870"/>
    </location>
</feature>
<keyword evidence="5 7" id="KW-0472">Membrane</keyword>
<dbReference type="AlphaFoldDB" id="A0A2S8R9E7"/>
<dbReference type="GO" id="GO:0022857">
    <property type="term" value="F:transmembrane transporter activity"/>
    <property type="evidence" value="ECO:0007669"/>
    <property type="project" value="TreeGrafter"/>
</dbReference>
<feature type="transmembrane region" description="Helical" evidence="7">
    <location>
        <begin position="794"/>
        <end position="820"/>
    </location>
</feature>
<feature type="transmembrane region" description="Helical" evidence="7">
    <location>
        <begin position="397"/>
        <end position="417"/>
    </location>
</feature>
<sequence length="959" mass="109492">MKTELFLLKKYWMSHKKQALSILISIIIMSSAVMFISLLTRSEDRYSFHESLDMCGNFDEGLYNLTEEEIELLKEQEEIDLIGKTIVFGRIGSPDYSDRTVAVGYFDDDIEKELMHLPISKGRFPEKEDEIAVEMSTLISMNIQPLVGGEIKFVLYGMDKKLIGEKAYTLVGIIDDLSYNSFRENNDISNLDPWNYVSEYPDPLAIVSKEEGEKYPALYTNVHLTYVDGDKMGFPSLKEFDEDVAKIIKEKSSNAFGGRKMAISSFVDYPSGGNISEKLMAGEKQELANNYRLIRIYAFICLIISAISIYMIISIYLLRRLESFRLLRLCGMTRKRTLRIMVMEMFIFGIIGTAAGMVIASLAHEITLFIRHIIYNVPIYRGYFIEYVLETRSFNPFIFTVIVTGLTVLIGFIYPFIKVLKTPIGSSEIVKKIRVKKYGNALRKTITARRSTALMMLFIFITILSSTLGMMVRAGNVASIERQSFTAQVMTAGFDGYISRNKWNDTSKFANINYDKGFPSDIISELEEKEYVSSVSAVLTDHTVRVYLGEGTREDELRKKLSSIELKNQVEKVCQIDKTIDFDREWQNYLQYFEDFGLDDTYAYYSIPVAACNDYLLSQLEEYVTDGEINIEALNSGEQVLIIEHSNILDNVKNAFEVGDRVNILTSVAVDEKQISELIYDRLAYLPQKPFFAHPVVGGIITVTNPEISSLLEYIWDNPDKTPGFNFVTSFEGYRAWGFPQKNYDKVGINLTSEEYAEELDEFIYSKLSSEMGVTYVSMSEELKGIQRQMKNKAFVYLVMLVLMLAIFVIGFANSFTMYLNSSKRHFSSLRAFGISRRNLKKHIIVESLKLPVICALISGIICFLIKKAYKLLFDYQQALLTVKAPGASPDEVMVLTEKYTNIQNKFFMDFKLWEQDFISPLVAISLGIALLSAIIILVILRKSDDSIIEKIRSSFKEE</sequence>
<evidence type="ECO:0000259" key="8">
    <source>
        <dbReference type="Pfam" id="PF02687"/>
    </source>
</evidence>
<protein>
    <recommendedName>
        <fullName evidence="8">ABC3 transporter permease C-terminal domain-containing protein</fullName>
    </recommendedName>
</protein>
<evidence type="ECO:0000313" key="10">
    <source>
        <dbReference type="Proteomes" id="UP000239720"/>
    </source>
</evidence>
<gene>
    <name evidence="9" type="ORF">B9R14_06420</name>
</gene>
<dbReference type="PANTHER" id="PTHR30572">
    <property type="entry name" value="MEMBRANE COMPONENT OF TRANSPORTER-RELATED"/>
    <property type="match status" value="1"/>
</dbReference>
<feature type="transmembrane region" description="Helical" evidence="7">
    <location>
        <begin position="453"/>
        <end position="472"/>
    </location>
</feature>
<comment type="caution">
    <text evidence="9">The sequence shown here is derived from an EMBL/GenBank/DDBJ whole genome shotgun (WGS) entry which is preliminary data.</text>
</comment>
<dbReference type="EMBL" id="NEMB01000003">
    <property type="protein sequence ID" value="PQQ66421.1"/>
    <property type="molecule type" value="Genomic_DNA"/>
</dbReference>
<evidence type="ECO:0000256" key="7">
    <source>
        <dbReference type="SAM" id="Phobius"/>
    </source>
</evidence>
<feature type="transmembrane region" description="Helical" evidence="7">
    <location>
        <begin position="918"/>
        <end position="941"/>
    </location>
</feature>
<evidence type="ECO:0000256" key="6">
    <source>
        <dbReference type="ARBA" id="ARBA00038076"/>
    </source>
</evidence>
<feature type="domain" description="ABC3 transporter permease C-terminal" evidence="8">
    <location>
        <begin position="799"/>
        <end position="940"/>
    </location>
</feature>
<keyword evidence="4 7" id="KW-1133">Transmembrane helix</keyword>
<comment type="similarity">
    <text evidence="6">Belongs to the ABC-4 integral membrane protein family.</text>
</comment>
<dbReference type="RefSeq" id="WP_105367839.1">
    <property type="nucleotide sequence ID" value="NZ_NEMB01000003.1"/>
</dbReference>
<evidence type="ECO:0000256" key="1">
    <source>
        <dbReference type="ARBA" id="ARBA00004651"/>
    </source>
</evidence>
<feature type="transmembrane region" description="Helical" evidence="7">
    <location>
        <begin position="20"/>
        <end position="39"/>
    </location>
</feature>
<feature type="domain" description="ABC3 transporter permease C-terminal" evidence="8">
    <location>
        <begin position="296"/>
        <end position="423"/>
    </location>
</feature>
<comment type="subcellular location">
    <subcellularLocation>
        <location evidence="1">Cell membrane</location>
        <topology evidence="1">Multi-pass membrane protein</topology>
    </subcellularLocation>
</comment>
<feature type="transmembrane region" description="Helical" evidence="7">
    <location>
        <begin position="296"/>
        <end position="318"/>
    </location>
</feature>
<dbReference type="GO" id="GO:0005886">
    <property type="term" value="C:plasma membrane"/>
    <property type="evidence" value="ECO:0007669"/>
    <property type="project" value="UniProtKB-SubCell"/>
</dbReference>
<evidence type="ECO:0000256" key="3">
    <source>
        <dbReference type="ARBA" id="ARBA00022692"/>
    </source>
</evidence>
<dbReference type="Proteomes" id="UP000239720">
    <property type="component" value="Unassembled WGS sequence"/>
</dbReference>
<evidence type="ECO:0000256" key="5">
    <source>
        <dbReference type="ARBA" id="ARBA00023136"/>
    </source>
</evidence>
<keyword evidence="2" id="KW-1003">Cell membrane</keyword>
<evidence type="ECO:0000256" key="4">
    <source>
        <dbReference type="ARBA" id="ARBA00022989"/>
    </source>
</evidence>
<dbReference type="InterPro" id="IPR003838">
    <property type="entry name" value="ABC3_permease_C"/>
</dbReference>
<dbReference type="InterPro" id="IPR050250">
    <property type="entry name" value="Macrolide_Exporter_MacB"/>
</dbReference>